<feature type="transmembrane region" description="Helical" evidence="1">
    <location>
        <begin position="36"/>
        <end position="58"/>
    </location>
</feature>
<keyword evidence="1" id="KW-1133">Transmembrane helix</keyword>
<keyword evidence="3" id="KW-1185">Reference proteome</keyword>
<accession>A0A6L6U8C3</accession>
<keyword evidence="1" id="KW-0812">Transmembrane</keyword>
<protein>
    <submittedName>
        <fullName evidence="2">Uncharacterized protein</fullName>
    </submittedName>
</protein>
<reference evidence="2 3" key="1">
    <citation type="submission" date="2019-12" db="EMBL/GenBank/DDBJ databases">
        <authorList>
            <person name="Li J."/>
        </authorList>
    </citation>
    <scope>NUCLEOTIDE SEQUENCE [LARGE SCALE GENOMIC DNA]</scope>
    <source>
        <strain evidence="2 3">HL2-2</strain>
    </source>
</reference>
<gene>
    <name evidence="2" type="ORF">GN138_07420</name>
</gene>
<evidence type="ECO:0000313" key="2">
    <source>
        <dbReference type="EMBL" id="MUU78269.1"/>
    </source>
</evidence>
<organism evidence="2 3">
    <name type="scientific">Winogradskyella endarachnes</name>
    <dbReference type="NCBI Taxonomy" id="2681965"/>
    <lineage>
        <taxon>Bacteria</taxon>
        <taxon>Pseudomonadati</taxon>
        <taxon>Bacteroidota</taxon>
        <taxon>Flavobacteriia</taxon>
        <taxon>Flavobacteriales</taxon>
        <taxon>Flavobacteriaceae</taxon>
        <taxon>Winogradskyella</taxon>
    </lineage>
</organism>
<dbReference type="AlphaFoldDB" id="A0A6L6U8C3"/>
<name>A0A6L6U8C3_9FLAO</name>
<keyword evidence="1" id="KW-0472">Membrane</keyword>
<dbReference type="Proteomes" id="UP000478208">
    <property type="component" value="Unassembled WGS sequence"/>
</dbReference>
<comment type="caution">
    <text evidence="2">The sequence shown here is derived from an EMBL/GenBank/DDBJ whole genome shotgun (WGS) entry which is preliminary data.</text>
</comment>
<evidence type="ECO:0000256" key="1">
    <source>
        <dbReference type="SAM" id="Phobius"/>
    </source>
</evidence>
<sequence>MRFKTTITKDSIALIIVTVTAVGFFFAGIFDILNYIIVQVLLFLCLAVLLGLGLNFAIQNEKKENRPKDKLQDDLH</sequence>
<dbReference type="RefSeq" id="WP_157363159.1">
    <property type="nucleotide sequence ID" value="NZ_WOWS01000002.1"/>
</dbReference>
<feature type="transmembrane region" description="Helical" evidence="1">
    <location>
        <begin position="12"/>
        <end position="30"/>
    </location>
</feature>
<dbReference type="EMBL" id="WOWS01000002">
    <property type="protein sequence ID" value="MUU78269.1"/>
    <property type="molecule type" value="Genomic_DNA"/>
</dbReference>
<evidence type="ECO:0000313" key="3">
    <source>
        <dbReference type="Proteomes" id="UP000478208"/>
    </source>
</evidence>
<proteinExistence type="predicted"/>